<dbReference type="KEGG" id="mtun:MTUNDRAET4_0380.1"/>
<accession>A0A4U8Z7A0</accession>
<organism evidence="1 2">
    <name type="scientific">Methylocella tundrae</name>
    <dbReference type="NCBI Taxonomy" id="227605"/>
    <lineage>
        <taxon>Bacteria</taxon>
        <taxon>Pseudomonadati</taxon>
        <taxon>Pseudomonadota</taxon>
        <taxon>Alphaproteobacteria</taxon>
        <taxon>Hyphomicrobiales</taxon>
        <taxon>Beijerinckiaceae</taxon>
        <taxon>Methylocella</taxon>
    </lineage>
</organism>
<proteinExistence type="predicted"/>
<name>A0A4U8Z7A0_METTU</name>
<protein>
    <submittedName>
        <fullName evidence="1">Uncharacterized protein</fullName>
    </submittedName>
</protein>
<reference evidence="1 2" key="1">
    <citation type="submission" date="2019-03" db="EMBL/GenBank/DDBJ databases">
        <authorList>
            <person name="Kox A.R. M."/>
        </authorList>
    </citation>
    <scope>NUCLEOTIDE SEQUENCE [LARGE SCALE GENOMIC DNA]</scope>
    <source>
        <strain evidence="1">MTUNDRAET4 annotated genome</strain>
        <plasmid evidence="2">2</plasmid>
    </source>
</reference>
<dbReference type="EMBL" id="LR536451">
    <property type="protein sequence ID" value="VFU16792.1"/>
    <property type="molecule type" value="Genomic_DNA"/>
</dbReference>
<evidence type="ECO:0000313" key="1">
    <source>
        <dbReference type="EMBL" id="VFU16792.1"/>
    </source>
</evidence>
<keyword evidence="1" id="KW-0614">Plasmid</keyword>
<sequence length="26" mass="3007">MITPIAIAAVTPRIQVKYHILRLLFQ</sequence>
<geneLocation type="plasmid" evidence="1 2">
    <name>2</name>
</geneLocation>
<dbReference type="AlphaFoldDB" id="A0A4U8Z7A0"/>
<gene>
    <name evidence="1" type="ORF">MTUNDRAET4_0380</name>
</gene>
<evidence type="ECO:0000313" key="2">
    <source>
        <dbReference type="Proteomes" id="UP000294360"/>
    </source>
</evidence>
<dbReference type="Proteomes" id="UP000294360">
    <property type="component" value="Plasmid 2"/>
</dbReference>